<organism evidence="10 11">
    <name type="scientific">Jimgerdemannia flammicorona</name>
    <dbReference type="NCBI Taxonomy" id="994334"/>
    <lineage>
        <taxon>Eukaryota</taxon>
        <taxon>Fungi</taxon>
        <taxon>Fungi incertae sedis</taxon>
        <taxon>Mucoromycota</taxon>
        <taxon>Mucoromycotina</taxon>
        <taxon>Endogonomycetes</taxon>
        <taxon>Endogonales</taxon>
        <taxon>Endogonaceae</taxon>
        <taxon>Jimgerdemannia</taxon>
    </lineage>
</organism>
<feature type="domain" description="G" evidence="7">
    <location>
        <begin position="242"/>
        <end position="357"/>
    </location>
</feature>
<sequence>MLRTLGRSLLAVSHTDTIFALSSAPGKAGLAVIRVSGPRASEVLTRIAPGIKDRITGSYLPNPRQAVFRRIWHPSSGDFLDRGLVLWFPGPASFTGEDVVELHIHGGTAVIRGVLDALGCVDAGFRMAERGEFSRRAFENNKLDLTSVEGIADLLNAETEAQRKQALRQAEGGLKQLYESWRTQMLKSMAPLEALIDFGEEDGIEEKVIDRVVIIIRSLRASIYKHTDDNRRGEILRDGINVTILGPPNAGKSSFLNRMAQRQAAIVSPIPGTTRDVVEVALNVAGYPVIMSDTAGLRDSQDVIEMEGVKRALRRIDSADIKICLLSLPDLLSERSTPLIHMTRDIIDPDTLLILNKCDTIPGSPAVINNSALIRRIFAMSTPMHIWTLSCETGEGFDKFMNEFVEILSDKFDPAAASVSSGSVITQARHREHLKDCLMALDTFLDDPYSDVVLAAEELRQAAGALGRITGQVDVEEILELVFREFCIGK</sequence>
<dbReference type="Proteomes" id="UP000268093">
    <property type="component" value="Unassembled WGS sequence"/>
</dbReference>
<dbReference type="InterPro" id="IPR005225">
    <property type="entry name" value="Small_GTP-bd"/>
</dbReference>
<dbReference type="SUPFAM" id="SSF52540">
    <property type="entry name" value="P-loop containing nucleoside triphosphate hydrolases"/>
    <property type="match status" value="1"/>
</dbReference>
<comment type="subcellular location">
    <subcellularLocation>
        <location evidence="1">Mitochondrion</location>
    </subcellularLocation>
</comment>
<keyword evidence="4 6" id="KW-0547">Nucleotide-binding</keyword>
<gene>
    <name evidence="10" type="ORF">BC936DRAFT_139945</name>
</gene>
<dbReference type="NCBIfam" id="NF003661">
    <property type="entry name" value="PRK05291.1-3"/>
    <property type="match status" value="1"/>
</dbReference>
<dbReference type="Pfam" id="PF01926">
    <property type="entry name" value="MMR_HSR1"/>
    <property type="match status" value="1"/>
</dbReference>
<dbReference type="GO" id="GO:0003924">
    <property type="term" value="F:GTPase activity"/>
    <property type="evidence" value="ECO:0007669"/>
    <property type="project" value="InterPro"/>
</dbReference>
<proteinExistence type="inferred from homology"/>
<dbReference type="SUPFAM" id="SSF116878">
    <property type="entry name" value="TrmE connector domain"/>
    <property type="match status" value="1"/>
</dbReference>
<name>A0A433DHG4_9FUNG</name>
<dbReference type="GO" id="GO:0030488">
    <property type="term" value="P:tRNA methylation"/>
    <property type="evidence" value="ECO:0007669"/>
    <property type="project" value="TreeGrafter"/>
</dbReference>
<dbReference type="Pfam" id="PF10396">
    <property type="entry name" value="TrmE_N"/>
    <property type="match status" value="1"/>
</dbReference>
<dbReference type="Pfam" id="PF12631">
    <property type="entry name" value="MnmE_helical"/>
    <property type="match status" value="1"/>
</dbReference>
<feature type="domain" description="GTP-binding protein TrmE N-terminal" evidence="8">
    <location>
        <begin position="17"/>
        <end position="142"/>
    </location>
</feature>
<dbReference type="InterPro" id="IPR027266">
    <property type="entry name" value="TrmE/GcvT-like"/>
</dbReference>
<dbReference type="PANTHER" id="PTHR42714:SF2">
    <property type="entry name" value="TRNA MODIFICATION GTPASE GTPBP3, MITOCHONDRIAL"/>
    <property type="match status" value="1"/>
</dbReference>
<dbReference type="CDD" id="cd04164">
    <property type="entry name" value="trmE"/>
    <property type="match status" value="1"/>
</dbReference>
<dbReference type="NCBIfam" id="TIGR00450">
    <property type="entry name" value="mnmE_trmE_thdF"/>
    <property type="match status" value="1"/>
</dbReference>
<dbReference type="InterPro" id="IPR027417">
    <property type="entry name" value="P-loop_NTPase"/>
</dbReference>
<dbReference type="EMBL" id="RBNI01001610">
    <property type="protein sequence ID" value="RUP50225.1"/>
    <property type="molecule type" value="Genomic_DNA"/>
</dbReference>
<dbReference type="InterPro" id="IPR025867">
    <property type="entry name" value="MnmE_helical"/>
</dbReference>
<dbReference type="InterPro" id="IPR006073">
    <property type="entry name" value="GTP-bd"/>
</dbReference>
<dbReference type="NCBIfam" id="TIGR00231">
    <property type="entry name" value="small_GTP"/>
    <property type="match status" value="1"/>
</dbReference>
<evidence type="ECO:0000313" key="10">
    <source>
        <dbReference type="EMBL" id="RUP50225.1"/>
    </source>
</evidence>
<evidence type="ECO:0000256" key="3">
    <source>
        <dbReference type="ARBA" id="ARBA00022694"/>
    </source>
</evidence>
<dbReference type="InterPro" id="IPR018948">
    <property type="entry name" value="GTP-bd_TrmE_N"/>
</dbReference>
<keyword evidence="3 6" id="KW-0819">tRNA processing</keyword>
<protein>
    <submittedName>
        <fullName evidence="10">tRNA modification GTPase GTPBP3, mitochondrial-like protein</fullName>
    </submittedName>
</protein>
<keyword evidence="11" id="KW-1185">Reference proteome</keyword>
<dbReference type="GO" id="GO:0005525">
    <property type="term" value="F:GTP binding"/>
    <property type="evidence" value="ECO:0007669"/>
    <property type="project" value="UniProtKB-KW"/>
</dbReference>
<evidence type="ECO:0000256" key="6">
    <source>
        <dbReference type="RuleBase" id="RU003313"/>
    </source>
</evidence>
<evidence type="ECO:0000256" key="2">
    <source>
        <dbReference type="ARBA" id="ARBA00011043"/>
    </source>
</evidence>
<evidence type="ECO:0000256" key="4">
    <source>
        <dbReference type="ARBA" id="ARBA00022741"/>
    </source>
</evidence>
<dbReference type="PANTHER" id="PTHR42714">
    <property type="entry name" value="TRNA MODIFICATION GTPASE GTPBP3"/>
    <property type="match status" value="1"/>
</dbReference>
<evidence type="ECO:0000256" key="5">
    <source>
        <dbReference type="ARBA" id="ARBA00023134"/>
    </source>
</evidence>
<dbReference type="GO" id="GO:0002098">
    <property type="term" value="P:tRNA wobble uridine modification"/>
    <property type="evidence" value="ECO:0007669"/>
    <property type="project" value="TreeGrafter"/>
</dbReference>
<dbReference type="AlphaFoldDB" id="A0A433DHG4"/>
<dbReference type="Gene3D" id="3.30.1360.120">
    <property type="entry name" value="Probable tRNA modification gtpase trme, domain 1"/>
    <property type="match status" value="1"/>
</dbReference>
<comment type="similarity">
    <text evidence="2 6">Belongs to the TRAFAC class TrmE-Era-EngA-EngB-Septin-like GTPase superfamily. TrmE GTPase family.</text>
</comment>
<comment type="caution">
    <text evidence="10">The sequence shown here is derived from an EMBL/GenBank/DDBJ whole genome shotgun (WGS) entry which is preliminary data.</text>
</comment>
<evidence type="ECO:0000259" key="9">
    <source>
        <dbReference type="Pfam" id="PF12631"/>
    </source>
</evidence>
<keyword evidence="5 6" id="KW-0342">GTP-binding</keyword>
<dbReference type="InterPro" id="IPR004520">
    <property type="entry name" value="GTPase_MnmE"/>
</dbReference>
<evidence type="ECO:0000259" key="7">
    <source>
        <dbReference type="Pfam" id="PF01926"/>
    </source>
</evidence>
<dbReference type="InterPro" id="IPR027368">
    <property type="entry name" value="MnmE_dom2"/>
</dbReference>
<dbReference type="Gene3D" id="3.40.50.300">
    <property type="entry name" value="P-loop containing nucleotide triphosphate hydrolases"/>
    <property type="match status" value="1"/>
</dbReference>
<dbReference type="CDD" id="cd14858">
    <property type="entry name" value="TrmE_N"/>
    <property type="match status" value="1"/>
</dbReference>
<dbReference type="GO" id="GO:0005739">
    <property type="term" value="C:mitochondrion"/>
    <property type="evidence" value="ECO:0007669"/>
    <property type="project" value="UniProtKB-SubCell"/>
</dbReference>
<feature type="domain" description="MnmE helical" evidence="9">
    <location>
        <begin position="145"/>
        <end position="487"/>
    </location>
</feature>
<dbReference type="Gene3D" id="1.20.120.430">
    <property type="entry name" value="tRNA modification GTPase MnmE domain 2"/>
    <property type="match status" value="1"/>
</dbReference>
<dbReference type="InterPro" id="IPR031168">
    <property type="entry name" value="G_TrmE"/>
</dbReference>
<dbReference type="OrthoDB" id="188276at2759"/>
<dbReference type="HAMAP" id="MF_00379">
    <property type="entry name" value="GTPase_MnmE"/>
    <property type="match status" value="1"/>
</dbReference>
<accession>A0A433DHG4</accession>
<reference evidence="10 11" key="1">
    <citation type="journal article" date="2018" name="New Phytol.">
        <title>Phylogenomics of Endogonaceae and evolution of mycorrhizas within Mucoromycota.</title>
        <authorList>
            <person name="Chang Y."/>
            <person name="Desiro A."/>
            <person name="Na H."/>
            <person name="Sandor L."/>
            <person name="Lipzen A."/>
            <person name="Clum A."/>
            <person name="Barry K."/>
            <person name="Grigoriev I.V."/>
            <person name="Martin F.M."/>
            <person name="Stajich J.E."/>
            <person name="Smith M.E."/>
            <person name="Bonito G."/>
            <person name="Spatafora J.W."/>
        </authorList>
    </citation>
    <scope>NUCLEOTIDE SEQUENCE [LARGE SCALE GENOMIC DNA]</scope>
    <source>
        <strain evidence="10 11">GMNB39</strain>
    </source>
</reference>
<evidence type="ECO:0000256" key="1">
    <source>
        <dbReference type="ARBA" id="ARBA00004173"/>
    </source>
</evidence>
<evidence type="ECO:0000313" key="11">
    <source>
        <dbReference type="Proteomes" id="UP000268093"/>
    </source>
</evidence>
<evidence type="ECO:0000259" key="8">
    <source>
        <dbReference type="Pfam" id="PF10396"/>
    </source>
</evidence>
<dbReference type="FunFam" id="3.30.1360.120:FF:000007">
    <property type="entry name" value="tRNA modification GTPase GTPBP3, mitochondrial"/>
    <property type="match status" value="1"/>
</dbReference>